<evidence type="ECO:0000259" key="1">
    <source>
        <dbReference type="PROSITE" id="PS51186"/>
    </source>
</evidence>
<dbReference type="Pfam" id="PF13508">
    <property type="entry name" value="Acetyltransf_7"/>
    <property type="match status" value="1"/>
</dbReference>
<feature type="domain" description="N-acetyltransferase" evidence="1">
    <location>
        <begin position="133"/>
        <end position="207"/>
    </location>
</feature>
<dbReference type="InterPro" id="IPR016181">
    <property type="entry name" value="Acyl_CoA_acyltransferase"/>
</dbReference>
<dbReference type="PROSITE" id="PS51186">
    <property type="entry name" value="GNAT"/>
    <property type="match status" value="1"/>
</dbReference>
<dbReference type="Proteomes" id="UP001595075">
    <property type="component" value="Unassembled WGS sequence"/>
</dbReference>
<dbReference type="PANTHER" id="PTHR42791:SF1">
    <property type="entry name" value="N-ACETYLTRANSFERASE DOMAIN-CONTAINING PROTEIN"/>
    <property type="match status" value="1"/>
</dbReference>
<dbReference type="Gene3D" id="3.40.630.30">
    <property type="match status" value="1"/>
</dbReference>
<evidence type="ECO:0000313" key="2">
    <source>
        <dbReference type="EMBL" id="KAL2064291.1"/>
    </source>
</evidence>
<keyword evidence="3" id="KW-1185">Reference proteome</keyword>
<comment type="caution">
    <text evidence="2">The sequence shown here is derived from an EMBL/GenBank/DDBJ whole genome shotgun (WGS) entry which is preliminary data.</text>
</comment>
<dbReference type="PANTHER" id="PTHR42791">
    <property type="entry name" value="GNAT FAMILY ACETYLTRANSFERASE"/>
    <property type="match status" value="1"/>
</dbReference>
<accession>A0ABR4C4M3</accession>
<name>A0ABR4C4M3_9HELO</name>
<dbReference type="InterPro" id="IPR052523">
    <property type="entry name" value="Trichothecene_AcTrans"/>
</dbReference>
<dbReference type="InterPro" id="IPR000182">
    <property type="entry name" value="GNAT_dom"/>
</dbReference>
<gene>
    <name evidence="2" type="ORF">VTL71DRAFT_4785</name>
</gene>
<organism evidence="2 3">
    <name type="scientific">Oculimacula yallundae</name>
    <dbReference type="NCBI Taxonomy" id="86028"/>
    <lineage>
        <taxon>Eukaryota</taxon>
        <taxon>Fungi</taxon>
        <taxon>Dikarya</taxon>
        <taxon>Ascomycota</taxon>
        <taxon>Pezizomycotina</taxon>
        <taxon>Leotiomycetes</taxon>
        <taxon>Helotiales</taxon>
        <taxon>Ploettnerulaceae</taxon>
        <taxon>Oculimacula</taxon>
    </lineage>
</organism>
<sequence length="211" mass="23626">MSSQFKVSLLTVSDIPGASAVFFASFNSPKALVYFPPNASGKQWFADSITAALKNPELGIVHVVVTDESASTEERGRKVVAHSIWVKHSGGKLLAWDQRWRANPPEGVTREMLGEEFFAPMVRQHEKNMGERPHYFLETLSTDPEYRKRGLASMLLQWGTKHADELGWECYLDAAEAAAPLYRKHGFVQMPETDPGTTSLPMVRPVMKEFS</sequence>
<evidence type="ECO:0000313" key="3">
    <source>
        <dbReference type="Proteomes" id="UP001595075"/>
    </source>
</evidence>
<dbReference type="CDD" id="cd04301">
    <property type="entry name" value="NAT_SF"/>
    <property type="match status" value="1"/>
</dbReference>
<dbReference type="EMBL" id="JAZHXI010000014">
    <property type="protein sequence ID" value="KAL2064291.1"/>
    <property type="molecule type" value="Genomic_DNA"/>
</dbReference>
<proteinExistence type="predicted"/>
<dbReference type="SUPFAM" id="SSF55729">
    <property type="entry name" value="Acyl-CoA N-acyltransferases (Nat)"/>
    <property type="match status" value="1"/>
</dbReference>
<reference evidence="2 3" key="1">
    <citation type="journal article" date="2024" name="Commun. Biol.">
        <title>Comparative genomic analysis of thermophilic fungi reveals convergent evolutionary adaptations and gene losses.</title>
        <authorList>
            <person name="Steindorff A.S."/>
            <person name="Aguilar-Pontes M.V."/>
            <person name="Robinson A.J."/>
            <person name="Andreopoulos B."/>
            <person name="LaButti K."/>
            <person name="Kuo A."/>
            <person name="Mondo S."/>
            <person name="Riley R."/>
            <person name="Otillar R."/>
            <person name="Haridas S."/>
            <person name="Lipzen A."/>
            <person name="Grimwood J."/>
            <person name="Schmutz J."/>
            <person name="Clum A."/>
            <person name="Reid I.D."/>
            <person name="Moisan M.C."/>
            <person name="Butler G."/>
            <person name="Nguyen T.T.M."/>
            <person name="Dewar K."/>
            <person name="Conant G."/>
            <person name="Drula E."/>
            <person name="Henrissat B."/>
            <person name="Hansel C."/>
            <person name="Singer S."/>
            <person name="Hutchinson M.I."/>
            <person name="de Vries R.P."/>
            <person name="Natvig D.O."/>
            <person name="Powell A.J."/>
            <person name="Tsang A."/>
            <person name="Grigoriev I.V."/>
        </authorList>
    </citation>
    <scope>NUCLEOTIDE SEQUENCE [LARGE SCALE GENOMIC DNA]</scope>
    <source>
        <strain evidence="2 3">CBS 494.80</strain>
    </source>
</reference>
<protein>
    <recommendedName>
        <fullName evidence="1">N-acetyltransferase domain-containing protein</fullName>
    </recommendedName>
</protein>